<evidence type="ECO:0000313" key="1">
    <source>
        <dbReference type="EMBL" id="KAF5731258.1"/>
    </source>
</evidence>
<comment type="caution">
    <text evidence="1">The sequence shown here is derived from an EMBL/GenBank/DDBJ whole genome shotgun (WGS) entry which is preliminary data.</text>
</comment>
<keyword evidence="2" id="KW-1185">Reference proteome</keyword>
<reference evidence="1 2" key="1">
    <citation type="journal article" date="2020" name="Nat. Commun.">
        <title>Genome of Tripterygium wilfordii and identification of cytochrome P450 involved in triptolide biosynthesis.</title>
        <authorList>
            <person name="Tu L."/>
            <person name="Su P."/>
            <person name="Zhang Z."/>
            <person name="Gao L."/>
            <person name="Wang J."/>
            <person name="Hu T."/>
            <person name="Zhou J."/>
            <person name="Zhang Y."/>
            <person name="Zhao Y."/>
            <person name="Liu Y."/>
            <person name="Song Y."/>
            <person name="Tong Y."/>
            <person name="Lu Y."/>
            <person name="Yang J."/>
            <person name="Xu C."/>
            <person name="Jia M."/>
            <person name="Peters R.J."/>
            <person name="Huang L."/>
            <person name="Gao W."/>
        </authorList>
    </citation>
    <scope>NUCLEOTIDE SEQUENCE [LARGE SCALE GENOMIC DNA]</scope>
    <source>
        <strain evidence="2">cv. XIE 37</strain>
        <tissue evidence="1">Leaf</tissue>
    </source>
</reference>
<evidence type="ECO:0000313" key="2">
    <source>
        <dbReference type="Proteomes" id="UP000593562"/>
    </source>
</evidence>
<dbReference type="InParanoid" id="A0A7J7CAT3"/>
<dbReference type="EMBL" id="JAAARO010000019">
    <property type="protein sequence ID" value="KAF5731258.1"/>
    <property type="molecule type" value="Genomic_DNA"/>
</dbReference>
<sequence length="1380" mass="155625">MHLGRRARVSSKTKDSKKVFTLYLEREALLNNRSYELTWRTDGGIRIAKQDEIGKSPHGSFTKVDIVELKMKVLDMFKLQCKLKDIYFPYIQCDEVSNTGKTSRPIEFQVNGVDLAEIEGGEVAITNLHSCNGPEFIFQLHLSFTQENGMARSLGKRDDFFPWASLEANARLRCVYFPIVEGKENIERILEKLEAEGSGTTERCESFSRVSIRRLGRLLLDARWASLPFMECRQKKGDRAQLLKRCCSRVKCFIETDAGFNPTPSKTDLAHHNPFTITLKNFGSKSLEKQKDVTLKIYRGGKMVTPSNLEREYQDWILQMHECYDQEIDSGEDQPVLVIGPANKKSFGISSDVVRVHRILKRKGIFWKHGQKIKVLKGACAGFHRNNFYAILEYFLIEGFQGEAGGMSHFLQHERNGVQMGIPDEEGCILDVNNENASLDIRRSLSLPISVIDSGKCVVIDAVEWNTQLEKEHLKSPSTIELLCAHRCRVLKVNGEALPVDLEVPAGQDPPREIVAVVRPASYVVSKSDVLKGLDQKYIVKSNLEMIMEVKFRGEGEGEDREDVGHIYLVRVKPLCRNGIDGFYIFPLRNKLPKLFQQAGLYVFSFSIDGSSCQNFVKTVLVKASSKVGGWKLLSEEHSLEYSVSLGSYIPPLSISCYDTYGNRMPFTSVPKLMVKLDTNEGVLVNVNKMKAALSSDKLVLEVKELLIETNELDKIRPSYRATLVISPQDELVSVCIPCEVAPGFLQRVIAQASTPGNCLVPGFLFKKFILEMFDAYGNHVREGFKVELNANGFQFKDCLGLKRKVDNKGCIDLSGILELTTGYGKIASISVLFKEEVIFEQEFQTEKRELRIASEMPEFCIAGSQLDNIIFEIVNSEGHVDKTIHDDERLGHFHTLKIKSDSFNAEDSLRYTFKHGRCTVPSIFLPKNEGSFCLVAAHPRHQELQLSVKIPILRGPKVEYENSKSPVSEAKSLAIQDSLDHAGNLTPSIVRTPKGFDDIYRYGLQIADCEKELSNLNNQRAELDQIISFFRGDLEYMVTSPAMEPYLVTSPANQSAKEDMIRQIESRCHSAAAVVCSLSRESSVLDPQHHFMGDMVGLVALLGTVSSDKISRVLAEYLGEYQMLAVVCKTYESADALEKYRQNGEVDCKLALHGKAASLGKTIDGRFLVICLEDIRPYTGDLQKLDLQRRLVLPNPMLPDGNIPCGFIGYAVNMVDLNVPHLWTMTSAGHGLRETLFYHLFGELQVYETREHMKEARACIEHGAVSLDGGILREKGFLSLGYGNPGICFPVVATGNEEHCLPESVVNMMNQMEEKRQELRETIKSISIKTRQYDKVMKKFKKRYRKQTELFDRLQSYQSNMENRLEAASTQYSGFSPHF</sequence>
<accession>A0A7J7CAT3</accession>
<organism evidence="1 2">
    <name type="scientific">Tripterygium wilfordii</name>
    <name type="common">Thunder God vine</name>
    <dbReference type="NCBI Taxonomy" id="458696"/>
    <lineage>
        <taxon>Eukaryota</taxon>
        <taxon>Viridiplantae</taxon>
        <taxon>Streptophyta</taxon>
        <taxon>Embryophyta</taxon>
        <taxon>Tracheophyta</taxon>
        <taxon>Spermatophyta</taxon>
        <taxon>Magnoliopsida</taxon>
        <taxon>eudicotyledons</taxon>
        <taxon>Gunneridae</taxon>
        <taxon>Pentapetalae</taxon>
        <taxon>rosids</taxon>
        <taxon>fabids</taxon>
        <taxon>Celastrales</taxon>
        <taxon>Celastraceae</taxon>
        <taxon>Tripterygium</taxon>
    </lineage>
</organism>
<gene>
    <name evidence="1" type="ORF">HS088_TW19G00864</name>
</gene>
<name>A0A7J7CAT3_TRIWF</name>
<dbReference type="PANTHER" id="PTHR33566">
    <property type="entry name" value="EN/SPM-LIKE TRANSPOSON-RELATED"/>
    <property type="match status" value="1"/>
</dbReference>
<proteinExistence type="predicted"/>
<dbReference type="FunCoup" id="A0A7J7CAT3">
    <property type="interactions" value="115"/>
</dbReference>
<dbReference type="PANTHER" id="PTHR33566:SF1">
    <property type="entry name" value="EN_SPM-LIKE TRANSPOSON-RELATED"/>
    <property type="match status" value="1"/>
</dbReference>
<protein>
    <submittedName>
        <fullName evidence="1">Gamma-irradiation and mitomycin c induced 1 putative isoform 1</fullName>
    </submittedName>
</protein>
<dbReference type="Proteomes" id="UP000593562">
    <property type="component" value="Unassembled WGS sequence"/>
</dbReference>